<feature type="transmembrane region" description="Helical" evidence="1">
    <location>
        <begin position="78"/>
        <end position="97"/>
    </location>
</feature>
<feature type="transmembrane region" description="Helical" evidence="1">
    <location>
        <begin position="21"/>
        <end position="40"/>
    </location>
</feature>
<keyword evidence="4" id="KW-1185">Reference proteome</keyword>
<proteinExistence type="predicted"/>
<sequence length="254" mass="26727">MTSPPGRHRYRPSRDVMRAGGAFVTLIGFASAAYAFMQAFGWLRGGLLLLAAAALVAAISACLFSGPTMKSKPTRGGAALAGLSVVLVIASVAAFVLTHTDATQRLMQEVDGKFAKDVDDGCGQGLDASVPVPGLKPEVIGPDGTAIAEIHLREFSRRDCPPAVWAWVPWGGDPEVKRPVPKGWTIHVVIRRDKTSTKIDDTESHSGLPVPYPISRILIATPEAGCVAVDVYFTKDDGTAPPTPTATTGCVTAH</sequence>
<gene>
    <name evidence="3" type="ORF">H7I77_05505</name>
    <name evidence="2" type="ORF">RMCN_3516</name>
</gene>
<evidence type="ECO:0000313" key="3">
    <source>
        <dbReference type="EMBL" id="MCV7022809.1"/>
    </source>
</evidence>
<dbReference type="RefSeq" id="WP_067391730.1">
    <property type="nucleotide sequence ID" value="NZ_BCTA01000038.1"/>
</dbReference>
<dbReference type="Proteomes" id="UP001207528">
    <property type="component" value="Unassembled WGS sequence"/>
</dbReference>
<reference evidence="2 4" key="1">
    <citation type="journal article" date="2016" name="Genome Announc.">
        <title>Draft Genome Sequences of Five Rapidly Growing Mycobacterium Species, M. thermoresistibile, M. fortuitum subsp. acetamidolyticum, M. canariasense, M. brisbanense, and M. novocastrense.</title>
        <authorList>
            <person name="Katahira K."/>
            <person name="Ogura Y."/>
            <person name="Gotoh Y."/>
            <person name="Hayashi T."/>
        </authorList>
    </citation>
    <scope>NUCLEOTIDE SEQUENCE [LARGE SCALE GENOMIC DNA]</scope>
    <source>
        <strain evidence="2 4">JCM18114</strain>
    </source>
</reference>
<dbReference type="EMBL" id="JACKTI010000020">
    <property type="protein sequence ID" value="MCV7022809.1"/>
    <property type="molecule type" value="Genomic_DNA"/>
</dbReference>
<organism evidence="3 5">
    <name type="scientific">Mycolicibacterium novocastrense</name>
    <name type="common">Mycobacterium novocastrense</name>
    <dbReference type="NCBI Taxonomy" id="59813"/>
    <lineage>
        <taxon>Bacteria</taxon>
        <taxon>Bacillati</taxon>
        <taxon>Actinomycetota</taxon>
        <taxon>Actinomycetes</taxon>
        <taxon>Mycobacteriales</taxon>
        <taxon>Mycobacteriaceae</taxon>
        <taxon>Mycolicibacterium</taxon>
    </lineage>
</organism>
<evidence type="ECO:0000313" key="5">
    <source>
        <dbReference type="Proteomes" id="UP001207528"/>
    </source>
</evidence>
<keyword evidence="1" id="KW-0472">Membrane</keyword>
<evidence type="ECO:0000313" key="2">
    <source>
        <dbReference type="EMBL" id="GAT10383.1"/>
    </source>
</evidence>
<dbReference type="EMBL" id="BCTA01000038">
    <property type="protein sequence ID" value="GAT10383.1"/>
    <property type="molecule type" value="Genomic_DNA"/>
</dbReference>
<evidence type="ECO:0000313" key="4">
    <source>
        <dbReference type="Proteomes" id="UP000069773"/>
    </source>
</evidence>
<dbReference type="AlphaFoldDB" id="A0AAW5SHS6"/>
<dbReference type="Proteomes" id="UP000069773">
    <property type="component" value="Unassembled WGS sequence"/>
</dbReference>
<feature type="transmembrane region" description="Helical" evidence="1">
    <location>
        <begin position="46"/>
        <end position="66"/>
    </location>
</feature>
<comment type="caution">
    <text evidence="3">The sequence shown here is derived from an EMBL/GenBank/DDBJ whole genome shotgun (WGS) entry which is preliminary data.</text>
</comment>
<name>A0AAW5SHS6_MYCNV</name>
<keyword evidence="1" id="KW-1133">Transmembrane helix</keyword>
<reference evidence="3" key="2">
    <citation type="submission" date="2020-07" db="EMBL/GenBank/DDBJ databases">
        <authorList>
            <person name="Pettersson B.M.F."/>
            <person name="Behra P.R.K."/>
            <person name="Ramesh M."/>
            <person name="Das S."/>
            <person name="Dasgupta S."/>
            <person name="Kirsebom L.A."/>
        </authorList>
    </citation>
    <scope>NUCLEOTIDE SEQUENCE</scope>
    <source>
        <strain evidence="3">DSM 44203</strain>
    </source>
</reference>
<accession>A0AAW5SHS6</accession>
<evidence type="ECO:0000256" key="1">
    <source>
        <dbReference type="SAM" id="Phobius"/>
    </source>
</evidence>
<reference evidence="3" key="3">
    <citation type="journal article" date="2022" name="BMC Genomics">
        <title>Comparative genome analysis of mycobacteria focusing on tRNA and non-coding RNA.</title>
        <authorList>
            <person name="Behra P.R.K."/>
            <person name="Pettersson B.M.F."/>
            <person name="Ramesh M."/>
            <person name="Das S."/>
            <person name="Dasgupta S."/>
            <person name="Kirsebom L.A."/>
        </authorList>
    </citation>
    <scope>NUCLEOTIDE SEQUENCE</scope>
    <source>
        <strain evidence="3">DSM 44203</strain>
    </source>
</reference>
<keyword evidence="1" id="KW-0812">Transmembrane</keyword>
<protein>
    <submittedName>
        <fullName evidence="2">Major facilitator transporter</fullName>
    </submittedName>
</protein>